<dbReference type="EMBL" id="BMAO01036589">
    <property type="protein sequence ID" value="GFR11835.1"/>
    <property type="molecule type" value="Genomic_DNA"/>
</dbReference>
<comment type="caution">
    <text evidence="1">The sequence shown here is derived from an EMBL/GenBank/DDBJ whole genome shotgun (WGS) entry which is preliminary data.</text>
</comment>
<accession>A0A8X6IVC3</accession>
<evidence type="ECO:0000313" key="1">
    <source>
        <dbReference type="EMBL" id="GFR11835.1"/>
    </source>
</evidence>
<keyword evidence="2" id="KW-1185">Reference proteome</keyword>
<sequence>MNKTQASNSYSKLTPRTFTMNSCTKLLNERKNEKSKGIADVLKKTVEETASIKDVPCRVSFFLYLSPHISPVRFYTPHY</sequence>
<proteinExistence type="predicted"/>
<dbReference type="Proteomes" id="UP000887116">
    <property type="component" value="Unassembled WGS sequence"/>
</dbReference>
<gene>
    <name evidence="1" type="ORF">TNCT_141751</name>
</gene>
<dbReference type="AlphaFoldDB" id="A0A8X6IVC3"/>
<name>A0A8X6IVC3_TRICU</name>
<evidence type="ECO:0000313" key="2">
    <source>
        <dbReference type="Proteomes" id="UP000887116"/>
    </source>
</evidence>
<organism evidence="1 2">
    <name type="scientific">Trichonephila clavata</name>
    <name type="common">Joro spider</name>
    <name type="synonym">Nephila clavata</name>
    <dbReference type="NCBI Taxonomy" id="2740835"/>
    <lineage>
        <taxon>Eukaryota</taxon>
        <taxon>Metazoa</taxon>
        <taxon>Ecdysozoa</taxon>
        <taxon>Arthropoda</taxon>
        <taxon>Chelicerata</taxon>
        <taxon>Arachnida</taxon>
        <taxon>Araneae</taxon>
        <taxon>Araneomorphae</taxon>
        <taxon>Entelegynae</taxon>
        <taxon>Araneoidea</taxon>
        <taxon>Nephilidae</taxon>
        <taxon>Trichonephila</taxon>
    </lineage>
</organism>
<protein>
    <submittedName>
        <fullName evidence="1">Uncharacterized protein</fullName>
    </submittedName>
</protein>
<reference evidence="1" key="1">
    <citation type="submission" date="2020-07" db="EMBL/GenBank/DDBJ databases">
        <title>Multicomponent nature underlies the extraordinary mechanical properties of spider dragline silk.</title>
        <authorList>
            <person name="Kono N."/>
            <person name="Nakamura H."/>
            <person name="Mori M."/>
            <person name="Yoshida Y."/>
            <person name="Ohtoshi R."/>
            <person name="Malay A.D."/>
            <person name="Moran D.A.P."/>
            <person name="Tomita M."/>
            <person name="Numata K."/>
            <person name="Arakawa K."/>
        </authorList>
    </citation>
    <scope>NUCLEOTIDE SEQUENCE</scope>
</reference>